<name>A0A078MVI3_9MICC</name>
<reference evidence="3" key="1">
    <citation type="submission" date="2014-07" db="EMBL/GenBank/DDBJ databases">
        <authorList>
            <person name="Urmite Genomes Urmite Genomes"/>
        </authorList>
    </citation>
    <scope>NUCLEOTIDE SEQUENCE</scope>
    <source>
        <strain evidence="3">11W110_air</strain>
    </source>
</reference>
<feature type="compositionally biased region" description="Basic and acidic residues" evidence="1">
    <location>
        <begin position="127"/>
        <end position="140"/>
    </location>
</feature>
<evidence type="ECO:0000256" key="1">
    <source>
        <dbReference type="SAM" id="MobiDB-lite"/>
    </source>
</evidence>
<feature type="transmembrane region" description="Helical" evidence="2">
    <location>
        <begin position="295"/>
        <end position="315"/>
    </location>
</feature>
<evidence type="ECO:0000313" key="3">
    <source>
        <dbReference type="EMBL" id="CEA09442.1"/>
    </source>
</evidence>
<sequence length="384" mass="39099">MSSDATGGRNSGGDRRSRNPDPDATQAMPTEGSGAHVAEPPTDAGRPTGRRAADNDVPAGATDGGYTDIDYGAFQEEDAHDGATRRLPDEAQERRGADSPTERISDRDRTRAMPQADGNARPSSISAERDPRDGGYRDDAGAAADGGTRGSGGGRAGAVLGGAAGAGAGAGRGGRDSGDGRRDAGDAAVAAPNRESLLQREKEAFGGMKFGAAFFGWLSATGMLVLLSALAAAIAAAVGLSNNADLGQALNQVGTDQSAGIAGAIIALAVLLIAYFAGGYVAGRMARFNGLKQGLAVWIWGLIISAVVIVLGLIFGNDISALTQANALAPLPESFDEINPMTWLTVGLSLAVALVGALLGGLAGMRYHRRIDKADFGPVDDDRR</sequence>
<feature type="compositionally biased region" description="Basic and acidic residues" evidence="1">
    <location>
        <begin position="80"/>
        <end position="111"/>
    </location>
</feature>
<protein>
    <submittedName>
        <fullName evidence="3">Uncharacterized protein</fullName>
    </submittedName>
</protein>
<feature type="compositionally biased region" description="Gly residues" evidence="1">
    <location>
        <begin position="147"/>
        <end position="172"/>
    </location>
</feature>
<feature type="compositionally biased region" description="Basic and acidic residues" evidence="1">
    <location>
        <begin position="12"/>
        <end position="21"/>
    </location>
</feature>
<keyword evidence="2" id="KW-1133">Transmembrane helix</keyword>
<dbReference type="AlphaFoldDB" id="A0A078MVI3"/>
<keyword evidence="2" id="KW-0472">Membrane</keyword>
<gene>
    <name evidence="3" type="ORF">BN1051_02812</name>
</gene>
<dbReference type="EMBL" id="LN483072">
    <property type="protein sequence ID" value="CEA09442.1"/>
    <property type="molecule type" value="Genomic_DNA"/>
</dbReference>
<proteinExistence type="predicted"/>
<feature type="transmembrane region" description="Helical" evidence="2">
    <location>
        <begin position="260"/>
        <end position="283"/>
    </location>
</feature>
<organism evidence="3">
    <name type="scientific">Arthrobacter saudimassiliensis</name>
    <dbReference type="NCBI Taxonomy" id="1461584"/>
    <lineage>
        <taxon>Bacteria</taxon>
        <taxon>Bacillati</taxon>
        <taxon>Actinomycetota</taxon>
        <taxon>Actinomycetes</taxon>
        <taxon>Micrococcales</taxon>
        <taxon>Micrococcaceae</taxon>
        <taxon>Arthrobacter</taxon>
    </lineage>
</organism>
<feature type="region of interest" description="Disordered" evidence="1">
    <location>
        <begin position="1"/>
        <end position="190"/>
    </location>
</feature>
<feature type="transmembrane region" description="Helical" evidence="2">
    <location>
        <begin position="341"/>
        <end position="363"/>
    </location>
</feature>
<feature type="transmembrane region" description="Helical" evidence="2">
    <location>
        <begin position="210"/>
        <end position="240"/>
    </location>
</feature>
<accession>A0A078MVI3</accession>
<keyword evidence="2" id="KW-0812">Transmembrane</keyword>
<evidence type="ECO:0000256" key="2">
    <source>
        <dbReference type="SAM" id="Phobius"/>
    </source>
</evidence>
<feature type="compositionally biased region" description="Basic and acidic residues" evidence="1">
    <location>
        <begin position="173"/>
        <end position="185"/>
    </location>
</feature>
<dbReference type="PATRIC" id="fig|1461584.3.peg.2786"/>